<evidence type="ECO:0000313" key="2">
    <source>
        <dbReference type="Proteomes" id="UP000290289"/>
    </source>
</evidence>
<keyword evidence="2" id="KW-1185">Reference proteome</keyword>
<organism evidence="1 2">
    <name type="scientific">Malus domestica</name>
    <name type="common">Apple</name>
    <name type="synonym">Pyrus malus</name>
    <dbReference type="NCBI Taxonomy" id="3750"/>
    <lineage>
        <taxon>Eukaryota</taxon>
        <taxon>Viridiplantae</taxon>
        <taxon>Streptophyta</taxon>
        <taxon>Embryophyta</taxon>
        <taxon>Tracheophyta</taxon>
        <taxon>Spermatophyta</taxon>
        <taxon>Magnoliopsida</taxon>
        <taxon>eudicotyledons</taxon>
        <taxon>Gunneridae</taxon>
        <taxon>Pentapetalae</taxon>
        <taxon>rosids</taxon>
        <taxon>fabids</taxon>
        <taxon>Rosales</taxon>
        <taxon>Rosaceae</taxon>
        <taxon>Amygdaloideae</taxon>
        <taxon>Maleae</taxon>
        <taxon>Malus</taxon>
    </lineage>
</organism>
<evidence type="ECO:0000313" key="1">
    <source>
        <dbReference type="EMBL" id="RXH79425.1"/>
    </source>
</evidence>
<dbReference type="AlphaFoldDB" id="A0A498IBR1"/>
<comment type="caution">
    <text evidence="1">The sequence shown here is derived from an EMBL/GenBank/DDBJ whole genome shotgun (WGS) entry which is preliminary data.</text>
</comment>
<sequence length="94" mass="10480">MGPDLNSNTLWTNLKNTRIRKSQIRYARRRNWRFEVADCEIEDGGELGWGVFFGFSAGRGTPACLVTTVTPVTRELDGADISLWVTSRASGEVT</sequence>
<dbReference type="EMBL" id="RDQH01000339">
    <property type="protein sequence ID" value="RXH79425.1"/>
    <property type="molecule type" value="Genomic_DNA"/>
</dbReference>
<reference evidence="1 2" key="1">
    <citation type="submission" date="2018-10" db="EMBL/GenBank/DDBJ databases">
        <title>A high-quality apple genome assembly.</title>
        <authorList>
            <person name="Hu J."/>
        </authorList>
    </citation>
    <scope>NUCLEOTIDE SEQUENCE [LARGE SCALE GENOMIC DNA]</scope>
    <source>
        <strain evidence="2">cv. HFTH1</strain>
        <tissue evidence="1">Young leaf</tissue>
    </source>
</reference>
<dbReference type="Proteomes" id="UP000290289">
    <property type="component" value="Chromosome 13"/>
</dbReference>
<name>A0A498IBR1_MALDO</name>
<accession>A0A498IBR1</accession>
<protein>
    <submittedName>
        <fullName evidence="1">Uncharacterized protein</fullName>
    </submittedName>
</protein>
<proteinExistence type="predicted"/>
<gene>
    <name evidence="1" type="ORF">DVH24_040572</name>
</gene>